<reference evidence="2 3" key="1">
    <citation type="submission" date="2018-07" db="EMBL/GenBank/DDBJ databases">
        <title>Anaerosacharophilus polymeroproducens gen. nov. sp. nov., an anaerobic bacterium isolated from salt field.</title>
        <authorList>
            <person name="Kim W."/>
            <person name="Yang S.-H."/>
            <person name="Oh J."/>
            <person name="Lee J.-H."/>
            <person name="Kwon K.K."/>
        </authorList>
    </citation>
    <scope>NUCLEOTIDE SEQUENCE [LARGE SCALE GENOMIC DNA]</scope>
    <source>
        <strain evidence="2 3">MCWD5</strain>
    </source>
</reference>
<feature type="domain" description="DUF2268" evidence="1">
    <location>
        <begin position="89"/>
        <end position="296"/>
    </location>
</feature>
<keyword evidence="2" id="KW-0645">Protease</keyword>
<dbReference type="AlphaFoldDB" id="A0A371AXJ2"/>
<evidence type="ECO:0000313" key="2">
    <source>
        <dbReference type="EMBL" id="RDU24200.1"/>
    </source>
</evidence>
<protein>
    <submittedName>
        <fullName evidence="2">Zn-dependent protease</fullName>
    </submittedName>
</protein>
<dbReference type="EMBL" id="QRCT01000014">
    <property type="protein sequence ID" value="RDU24200.1"/>
    <property type="molecule type" value="Genomic_DNA"/>
</dbReference>
<dbReference type="Proteomes" id="UP000255036">
    <property type="component" value="Unassembled WGS sequence"/>
</dbReference>
<dbReference type="GO" id="GO:0006508">
    <property type="term" value="P:proteolysis"/>
    <property type="evidence" value="ECO:0007669"/>
    <property type="project" value="UniProtKB-KW"/>
</dbReference>
<keyword evidence="3" id="KW-1185">Reference proteome</keyword>
<comment type="caution">
    <text evidence="2">The sequence shown here is derived from an EMBL/GenBank/DDBJ whole genome shotgun (WGS) entry which is preliminary data.</text>
</comment>
<dbReference type="InterPro" id="IPR018728">
    <property type="entry name" value="DUF2268"/>
</dbReference>
<dbReference type="GO" id="GO:0008233">
    <property type="term" value="F:peptidase activity"/>
    <property type="evidence" value="ECO:0007669"/>
    <property type="project" value="UniProtKB-KW"/>
</dbReference>
<evidence type="ECO:0000259" key="1">
    <source>
        <dbReference type="Pfam" id="PF10026"/>
    </source>
</evidence>
<evidence type="ECO:0000313" key="3">
    <source>
        <dbReference type="Proteomes" id="UP000255036"/>
    </source>
</evidence>
<gene>
    <name evidence="2" type="ORF">DWV06_05745</name>
</gene>
<accession>A0A371AXJ2</accession>
<proteinExistence type="predicted"/>
<sequence length="303" mass="34300">MNVNVTAIRSDKIYRKMIAASDAEREDIYRYELMKPFEFKWQCIGVPLKADQEGGYDAVAASVMGGSYHPSQIIVQRCEEIEKISADSFWEVCQRSIQDSLGAFEKKGINLTVQNYIFTILLNDPKHPMSKMTGDYCGDGGIPGFIIGTIIPNEKSLKMLPVALAHETNHNVRWQFMQWSPKISLADMIVSEGLAENFAANMFGEDKVGIWVKNTSKEVLKNRIKPEIKKNLYEEDFQKISAYLYGDDIMKIRGAEAVGMPYCAGYACGYELVKQYLKKTGTSIYHATITPTAEIMSEMKDFW</sequence>
<keyword evidence="2" id="KW-0378">Hydrolase</keyword>
<name>A0A371AXJ2_9FIRM</name>
<dbReference type="RefSeq" id="WP_115481224.1">
    <property type="nucleotide sequence ID" value="NZ_QRCT01000014.1"/>
</dbReference>
<dbReference type="OrthoDB" id="148961at2"/>
<organism evidence="2 3">
    <name type="scientific">Anaerosacchariphilus polymeriproducens</name>
    <dbReference type="NCBI Taxonomy" id="1812858"/>
    <lineage>
        <taxon>Bacteria</taxon>
        <taxon>Bacillati</taxon>
        <taxon>Bacillota</taxon>
        <taxon>Clostridia</taxon>
        <taxon>Lachnospirales</taxon>
        <taxon>Lachnospiraceae</taxon>
        <taxon>Anaerosacchariphilus</taxon>
    </lineage>
</organism>
<dbReference type="Pfam" id="PF10026">
    <property type="entry name" value="DUF2268"/>
    <property type="match status" value="1"/>
</dbReference>